<evidence type="ECO:0000256" key="2">
    <source>
        <dbReference type="SAM" id="Phobius"/>
    </source>
</evidence>
<dbReference type="EMBL" id="JARXHW010000005">
    <property type="protein sequence ID" value="MDQ8206614.1"/>
    <property type="molecule type" value="Genomic_DNA"/>
</dbReference>
<protein>
    <submittedName>
        <fullName evidence="3">DUF502 domain-containing protein</fullName>
    </submittedName>
</protein>
<keyword evidence="2" id="KW-1133">Transmembrane helix</keyword>
<dbReference type="PANTHER" id="PTHR31876">
    <property type="entry name" value="COV-LIKE PROTEIN 1"/>
    <property type="match status" value="1"/>
</dbReference>
<feature type="region of interest" description="Disordered" evidence="1">
    <location>
        <begin position="206"/>
        <end position="228"/>
    </location>
</feature>
<feature type="transmembrane region" description="Helical" evidence="2">
    <location>
        <begin position="7"/>
        <end position="30"/>
    </location>
</feature>
<name>A0ABU1AR35_9BACT</name>
<accession>A0ABU1AR35</accession>
<sequence length="228" mass="25456">MLRSLRNAFITGIVVVLPLGVTIIVINFLLERLGTPASNFFFWYLDPEWRDKPIIEFGLEAISVLVVFLLITLLGYGSRFVLGRIILNGLERLLDQVPFINTVYRTVKQIVDTFGQQKKAVFQEVVLIEYPRKRCYALGFLTSKARGETQEVTGEHIVNIFIPTTPNPTSGFLLMLPEEDITRLSMSITDGMKLIISGGALVPNPKTGENVQIENPPQAKGNSPIDHA</sequence>
<feature type="transmembrane region" description="Helical" evidence="2">
    <location>
        <begin position="54"/>
        <end position="76"/>
    </location>
</feature>
<keyword evidence="2" id="KW-0812">Transmembrane</keyword>
<proteinExistence type="predicted"/>
<comment type="caution">
    <text evidence="3">The sequence shown here is derived from an EMBL/GenBank/DDBJ whole genome shotgun (WGS) entry which is preliminary data.</text>
</comment>
<dbReference type="Proteomes" id="UP001225316">
    <property type="component" value="Unassembled WGS sequence"/>
</dbReference>
<evidence type="ECO:0000313" key="3">
    <source>
        <dbReference type="EMBL" id="MDQ8206614.1"/>
    </source>
</evidence>
<evidence type="ECO:0000313" key="4">
    <source>
        <dbReference type="Proteomes" id="UP001225316"/>
    </source>
</evidence>
<keyword evidence="2" id="KW-0472">Membrane</keyword>
<evidence type="ECO:0000256" key="1">
    <source>
        <dbReference type="SAM" id="MobiDB-lite"/>
    </source>
</evidence>
<dbReference type="PANTHER" id="PTHR31876:SF26">
    <property type="entry name" value="PROTEIN LIKE COV 2"/>
    <property type="match status" value="1"/>
</dbReference>
<keyword evidence="4" id="KW-1185">Reference proteome</keyword>
<dbReference type="InterPro" id="IPR007462">
    <property type="entry name" value="COV1-like"/>
</dbReference>
<dbReference type="Pfam" id="PF04367">
    <property type="entry name" value="DUF502"/>
    <property type="match status" value="1"/>
</dbReference>
<dbReference type="RefSeq" id="WP_308948718.1">
    <property type="nucleotide sequence ID" value="NZ_JARXHW010000005.1"/>
</dbReference>
<gene>
    <name evidence="3" type="ORF">QEH52_03780</name>
</gene>
<organism evidence="3 4">
    <name type="scientific">Thalassobacterium maritimum</name>
    <dbReference type="NCBI Taxonomy" id="3041265"/>
    <lineage>
        <taxon>Bacteria</taxon>
        <taxon>Pseudomonadati</taxon>
        <taxon>Verrucomicrobiota</taxon>
        <taxon>Opitutia</taxon>
        <taxon>Puniceicoccales</taxon>
        <taxon>Coraliomargaritaceae</taxon>
        <taxon>Thalassobacterium</taxon>
    </lineage>
</organism>
<reference evidence="3 4" key="1">
    <citation type="submission" date="2023-04" db="EMBL/GenBank/DDBJ databases">
        <title>A novel bacteria isolated from coastal sediment.</title>
        <authorList>
            <person name="Liu X.-J."/>
            <person name="Du Z.-J."/>
        </authorList>
    </citation>
    <scope>NUCLEOTIDE SEQUENCE [LARGE SCALE GENOMIC DNA]</scope>
    <source>
        <strain evidence="3 4">SDUM461003</strain>
    </source>
</reference>